<dbReference type="PANTHER" id="PTHR22926">
    <property type="entry name" value="PHOSPHO-N-ACETYLMURAMOYL-PENTAPEPTIDE-TRANSFERASE"/>
    <property type="match status" value="1"/>
</dbReference>
<keyword evidence="3 7" id="KW-0808">Transferase</keyword>
<reference evidence="10" key="1">
    <citation type="submission" date="2019-04" db="EMBL/GenBank/DDBJ databases">
        <title>Evolution of Biomass-Degrading Anaerobic Consortia Revealed by Metagenomics.</title>
        <authorList>
            <person name="Peng X."/>
        </authorList>
    </citation>
    <scope>NUCLEOTIDE SEQUENCE</scope>
    <source>
        <strain evidence="10">SIG311</strain>
    </source>
</reference>
<dbReference type="GO" id="GO:0051301">
    <property type="term" value="P:cell division"/>
    <property type="evidence" value="ECO:0007669"/>
    <property type="project" value="UniProtKB-KW"/>
</dbReference>
<dbReference type="GO" id="GO:0071555">
    <property type="term" value="P:cell wall organization"/>
    <property type="evidence" value="ECO:0007669"/>
    <property type="project" value="UniProtKB-KW"/>
</dbReference>
<evidence type="ECO:0000256" key="7">
    <source>
        <dbReference type="HAMAP-Rule" id="MF_00038"/>
    </source>
</evidence>
<keyword evidence="7" id="KW-0132">Cell division</keyword>
<dbReference type="Proteomes" id="UP000766246">
    <property type="component" value="Unassembled WGS sequence"/>
</dbReference>
<keyword evidence="7" id="KW-0961">Cell wall biogenesis/degradation</keyword>
<organism evidence="10 11">
    <name type="scientific">Pseudobutyrivibrio ruminis</name>
    <dbReference type="NCBI Taxonomy" id="46206"/>
    <lineage>
        <taxon>Bacteria</taxon>
        <taxon>Bacillati</taxon>
        <taxon>Bacillota</taxon>
        <taxon>Clostridia</taxon>
        <taxon>Lachnospirales</taxon>
        <taxon>Lachnospiraceae</taxon>
        <taxon>Pseudobutyrivibrio</taxon>
    </lineage>
</organism>
<feature type="binding site" evidence="9">
    <location>
        <position position="225"/>
    </location>
    <ligand>
        <name>Mg(2+)</name>
        <dbReference type="ChEBI" id="CHEBI:18420"/>
    </ligand>
</feature>
<dbReference type="GO" id="GO:0046872">
    <property type="term" value="F:metal ion binding"/>
    <property type="evidence" value="ECO:0007669"/>
    <property type="project" value="UniProtKB-KW"/>
</dbReference>
<evidence type="ECO:0000256" key="5">
    <source>
        <dbReference type="ARBA" id="ARBA00022989"/>
    </source>
</evidence>
<dbReference type="Pfam" id="PF10555">
    <property type="entry name" value="MraY_sig1"/>
    <property type="match status" value="1"/>
</dbReference>
<dbReference type="GO" id="GO:0009252">
    <property type="term" value="P:peptidoglycan biosynthetic process"/>
    <property type="evidence" value="ECO:0007669"/>
    <property type="project" value="UniProtKB-UniRule"/>
</dbReference>
<comment type="caution">
    <text evidence="10">The sequence shown here is derived from an EMBL/GenBank/DDBJ whole genome shotgun (WGS) entry which is preliminary data.</text>
</comment>
<keyword evidence="4 7" id="KW-0812">Transmembrane</keyword>
<feature type="transmembrane region" description="Helical" evidence="7">
    <location>
        <begin position="107"/>
        <end position="125"/>
    </location>
</feature>
<protein>
    <recommendedName>
        <fullName evidence="7 8">Phospho-N-acetylmuramoyl-pentapeptide-transferase</fullName>
        <ecNumber evidence="7 8">2.7.8.13</ecNumber>
    </recommendedName>
    <alternativeName>
        <fullName evidence="7">UDP-MurNAc-pentapeptide phosphotransferase</fullName>
    </alternativeName>
</protein>
<evidence type="ECO:0000256" key="1">
    <source>
        <dbReference type="ARBA" id="ARBA00004141"/>
    </source>
</evidence>
<evidence type="ECO:0000256" key="3">
    <source>
        <dbReference type="ARBA" id="ARBA00022679"/>
    </source>
</evidence>
<feature type="transmembrane region" description="Helical" evidence="7">
    <location>
        <begin position="171"/>
        <end position="191"/>
    </location>
</feature>
<keyword evidence="7 9" id="KW-0479">Metal-binding</keyword>
<proteinExistence type="inferred from homology"/>
<feature type="transmembrane region" description="Helical" evidence="7">
    <location>
        <begin position="6"/>
        <end position="27"/>
    </location>
</feature>
<evidence type="ECO:0000256" key="6">
    <source>
        <dbReference type="ARBA" id="ARBA00023136"/>
    </source>
</evidence>
<evidence type="ECO:0000256" key="2">
    <source>
        <dbReference type="ARBA" id="ARBA00005583"/>
    </source>
</evidence>
<keyword evidence="7" id="KW-0573">Peptidoglycan synthesis</keyword>
<sequence length="316" mass="34596">MMFEVFLPMLVSFALVLFLGPICIPILRRLKMGNTEREYIKEHKAKNGTPSMGGIMILIAFAIVGFYHARFCPHIYPVLFVTLGFGIIGFVDDFLKAVKHSSDGLKAWQKMLGQIAITTGFAVYMVKFSDISLEFRIPFTGAFVDIGWLAVVVLYLAVLGTVNGANFTDGLDGLATSVTLVIAAFFGVAAIHLYSDITPAIAGMIGALLGFLMFNVHPAKIFMGDTGSLALGGFVVSCAYMLKMPIFIIIVAIIYLAEVLSVILQVGYFKLTGGKRIFRMAPIHHHFELGGWSEVKVVAVFTTVTIFLCVFAYYLV</sequence>
<comment type="function">
    <text evidence="7">Catalyzes the initial step of the lipid cycle reactions in the biosynthesis of the cell wall peptidoglycan: transfers peptidoglycan precursor phospho-MurNAc-pentapeptide from UDP-MurNAc-pentapeptide onto the lipid carrier undecaprenyl phosphate, yielding undecaprenyl-pyrophosphoryl-MurNAc-pentapeptide, known as lipid I.</text>
</comment>
<dbReference type="GO" id="GO:0005886">
    <property type="term" value="C:plasma membrane"/>
    <property type="evidence" value="ECO:0007669"/>
    <property type="project" value="UniProtKB-SubCell"/>
</dbReference>
<feature type="transmembrane region" description="Helical" evidence="7">
    <location>
        <begin position="48"/>
        <end position="69"/>
    </location>
</feature>
<keyword evidence="7" id="KW-0131">Cell cycle</keyword>
<comment type="cofactor">
    <cofactor evidence="7 9">
        <name>Mg(2+)</name>
        <dbReference type="ChEBI" id="CHEBI:18420"/>
    </cofactor>
</comment>
<evidence type="ECO:0000256" key="8">
    <source>
        <dbReference type="NCBIfam" id="TIGR00445"/>
    </source>
</evidence>
<dbReference type="PROSITE" id="PS01348">
    <property type="entry name" value="MRAY_2"/>
    <property type="match status" value="1"/>
</dbReference>
<feature type="transmembrane region" description="Helical" evidence="7">
    <location>
        <begin position="75"/>
        <end position="95"/>
    </location>
</feature>
<dbReference type="NCBIfam" id="TIGR00445">
    <property type="entry name" value="mraY"/>
    <property type="match status" value="1"/>
</dbReference>
<dbReference type="InterPro" id="IPR018480">
    <property type="entry name" value="PNAcMuramoyl-5peptid_Trfase_CS"/>
</dbReference>
<dbReference type="InterPro" id="IPR003524">
    <property type="entry name" value="PNAcMuramoyl-5peptid_Trfase"/>
</dbReference>
<dbReference type="EC" id="2.7.8.13" evidence="7 8"/>
<keyword evidence="6 7" id="KW-0472">Membrane</keyword>
<feature type="transmembrane region" description="Helical" evidence="7">
    <location>
        <begin position="197"/>
        <end position="214"/>
    </location>
</feature>
<keyword evidence="7" id="KW-1003">Cell membrane</keyword>
<accession>A0A927U8T9</accession>
<feature type="transmembrane region" description="Helical" evidence="7">
    <location>
        <begin position="137"/>
        <end position="159"/>
    </location>
</feature>
<evidence type="ECO:0000313" key="11">
    <source>
        <dbReference type="Proteomes" id="UP000766246"/>
    </source>
</evidence>
<dbReference type="GO" id="GO:0008963">
    <property type="term" value="F:phospho-N-acetylmuramoyl-pentapeptide-transferase activity"/>
    <property type="evidence" value="ECO:0007669"/>
    <property type="project" value="UniProtKB-UniRule"/>
</dbReference>
<dbReference type="EMBL" id="SVER01000033">
    <property type="protein sequence ID" value="MBE5920439.1"/>
    <property type="molecule type" value="Genomic_DNA"/>
</dbReference>
<comment type="catalytic activity">
    <reaction evidence="7">
        <text>UDP-N-acetyl-alpha-D-muramoyl-L-alanyl-gamma-D-glutamyl-meso-2,6-diaminopimeloyl-D-alanyl-D-alanine + di-trans,octa-cis-undecaprenyl phosphate = di-trans,octa-cis-undecaprenyl diphospho-N-acetyl-alpha-D-muramoyl-L-alanyl-D-glutamyl-meso-2,6-diaminopimeloyl-D-alanyl-D-alanine + UMP</text>
        <dbReference type="Rhea" id="RHEA:28386"/>
        <dbReference type="ChEBI" id="CHEBI:57865"/>
        <dbReference type="ChEBI" id="CHEBI:60392"/>
        <dbReference type="ChEBI" id="CHEBI:61386"/>
        <dbReference type="ChEBI" id="CHEBI:61387"/>
        <dbReference type="EC" id="2.7.8.13"/>
    </reaction>
</comment>
<name>A0A927U8T9_9FIRM</name>
<dbReference type="InterPro" id="IPR000715">
    <property type="entry name" value="Glycosyl_transferase_4"/>
</dbReference>
<feature type="transmembrane region" description="Helical" evidence="7">
    <location>
        <begin position="297"/>
        <end position="315"/>
    </location>
</feature>
<dbReference type="GO" id="GO:0008360">
    <property type="term" value="P:regulation of cell shape"/>
    <property type="evidence" value="ECO:0007669"/>
    <property type="project" value="UniProtKB-KW"/>
</dbReference>
<feature type="transmembrane region" description="Helical" evidence="7">
    <location>
        <begin position="248"/>
        <end position="269"/>
    </location>
</feature>
<dbReference type="HAMAP" id="MF_00038">
    <property type="entry name" value="MraY"/>
    <property type="match status" value="1"/>
</dbReference>
<gene>
    <name evidence="7" type="primary">mraY</name>
    <name evidence="10" type="ORF">E7272_11440</name>
</gene>
<keyword evidence="5 7" id="KW-1133">Transmembrane helix</keyword>
<feature type="binding site" evidence="9">
    <location>
        <position position="166"/>
    </location>
    <ligand>
        <name>Mg(2+)</name>
        <dbReference type="ChEBI" id="CHEBI:18420"/>
    </ligand>
</feature>
<evidence type="ECO:0000313" key="10">
    <source>
        <dbReference type="EMBL" id="MBE5920439.1"/>
    </source>
</evidence>
<dbReference type="CDD" id="cd06852">
    <property type="entry name" value="GT_MraY"/>
    <property type="match status" value="1"/>
</dbReference>
<comment type="subcellular location">
    <subcellularLocation>
        <location evidence="7">Cell membrane</location>
        <topology evidence="7">Multi-pass membrane protein</topology>
    </subcellularLocation>
    <subcellularLocation>
        <location evidence="1">Membrane</location>
        <topology evidence="1">Multi-pass membrane protein</topology>
    </subcellularLocation>
</comment>
<comment type="similarity">
    <text evidence="2 7">Belongs to the glycosyltransferase 4 family. MraY subfamily.</text>
</comment>
<dbReference type="PANTHER" id="PTHR22926:SF5">
    <property type="entry name" value="PHOSPHO-N-ACETYLMURAMOYL-PENTAPEPTIDE-TRANSFERASE HOMOLOG"/>
    <property type="match status" value="1"/>
</dbReference>
<evidence type="ECO:0000256" key="9">
    <source>
        <dbReference type="PIRSR" id="PIRSR600715-1"/>
    </source>
</evidence>
<keyword evidence="7" id="KW-0133">Cell shape</keyword>
<dbReference type="PROSITE" id="PS01347">
    <property type="entry name" value="MRAY_1"/>
    <property type="match status" value="1"/>
</dbReference>
<evidence type="ECO:0000256" key="4">
    <source>
        <dbReference type="ARBA" id="ARBA00022692"/>
    </source>
</evidence>
<comment type="pathway">
    <text evidence="7">Cell wall biogenesis; peptidoglycan biosynthesis.</text>
</comment>
<dbReference type="Pfam" id="PF00953">
    <property type="entry name" value="Glycos_transf_4"/>
    <property type="match status" value="1"/>
</dbReference>
<keyword evidence="7 9" id="KW-0460">Magnesium</keyword>
<dbReference type="AlphaFoldDB" id="A0A927U8T9"/>